<gene>
    <name evidence="1" type="ordered locus">BMD_4818</name>
</gene>
<dbReference type="HOGENOM" id="CLU_158531_1_0_9"/>
<protein>
    <submittedName>
        <fullName evidence="1">Peptidase</fullName>
    </submittedName>
</protein>
<dbReference type="KEGG" id="bmd:BMD_4818"/>
<evidence type="ECO:0000313" key="1">
    <source>
        <dbReference type="EMBL" id="ADF41641.1"/>
    </source>
</evidence>
<reference evidence="1 2" key="1">
    <citation type="journal article" date="2011" name="J. Bacteriol.">
        <title>Genome sequences of the biotechnologically important Bacillus megaterium strains QM B1551 and DSM319.</title>
        <authorList>
            <person name="Eppinger M."/>
            <person name="Bunk B."/>
            <person name="Johns M.A."/>
            <person name="Edirisinghe J.N."/>
            <person name="Kutumbaka K.K."/>
            <person name="Koenig S.S."/>
            <person name="Huot Creasy H."/>
            <person name="Rosovitz M.J."/>
            <person name="Riley D.R."/>
            <person name="Daugherty S."/>
            <person name="Martin M."/>
            <person name="Elbourne L.D."/>
            <person name="Paulsen I."/>
            <person name="Biedendieck R."/>
            <person name="Braun C."/>
            <person name="Grayburn S."/>
            <person name="Dhingra S."/>
            <person name="Lukyanchuk V."/>
            <person name="Ball B."/>
            <person name="Ul-Qamar R."/>
            <person name="Seibel J."/>
            <person name="Bremer E."/>
            <person name="Jahn D."/>
            <person name="Ravel J."/>
            <person name="Vary P.S."/>
        </authorList>
    </citation>
    <scope>NUCLEOTIDE SEQUENCE [LARGE SCALE GENOMIC DNA]</scope>
    <source>
        <strain evidence="2">DSM 319 / IMG 1521</strain>
    </source>
</reference>
<name>D5DN24_PRIM3</name>
<proteinExistence type="predicted"/>
<evidence type="ECO:0000313" key="2">
    <source>
        <dbReference type="Proteomes" id="UP000002365"/>
    </source>
</evidence>
<organism evidence="1 2">
    <name type="scientific">Priestia megaterium (strain DSM 319 / IMG 1521)</name>
    <name type="common">Bacillus megaterium</name>
    <dbReference type="NCBI Taxonomy" id="592022"/>
    <lineage>
        <taxon>Bacteria</taxon>
        <taxon>Bacillati</taxon>
        <taxon>Bacillota</taxon>
        <taxon>Bacilli</taxon>
        <taxon>Bacillales</taxon>
        <taxon>Bacillaceae</taxon>
        <taxon>Priestia</taxon>
    </lineage>
</organism>
<dbReference type="EMBL" id="CP001982">
    <property type="protein sequence ID" value="ADF41641.1"/>
    <property type="molecule type" value="Genomic_DNA"/>
</dbReference>
<dbReference type="AlphaFoldDB" id="D5DN24"/>
<accession>D5DN24</accession>
<sequence>MNNMKWAQLIAGAAVGFASAYIIQKRKSSIPSSEALTIVKSAFKQNGAIDGSWIETTTKVIQKHGLSFYGYTGGIIRTRDAKQEHYEFFIDKKSGAIIELTLNASV</sequence>
<dbReference type="Proteomes" id="UP000002365">
    <property type="component" value="Chromosome"/>
</dbReference>